<sequence>MAISASIQALLAGEQVAGSRLNSKLLDELLAEGLLLVVSRGSRKSYRARDAEALKRFLVDKDERYRLLEVNASDSRATMAAETGNSKLVMIRSCPGFPVNSYEPIECFLDEKPLVVNPQEGSFLFVSDWKKFAIPEDVVVMGVENMENFRMIRKQRTFFEKYLHNHDLSDKVLFVSRYPQSTDLRKWLCTISNHYLHFGDFDLAGINIFLYEFQQYLGKERSSYLIPDDIESRLKSGSRKRYDEQYYRFKDIKSDVCELQQLIDLIHHERKAYDQEGYICCEP</sequence>
<gene>
    <name evidence="2" type="ORF">H9625_16585</name>
</gene>
<evidence type="ECO:0000259" key="1">
    <source>
        <dbReference type="Pfam" id="PF23947"/>
    </source>
</evidence>
<dbReference type="EMBL" id="JACSPP010000092">
    <property type="protein sequence ID" value="MBD8042026.1"/>
    <property type="molecule type" value="Genomic_DNA"/>
</dbReference>
<evidence type="ECO:0000313" key="2">
    <source>
        <dbReference type="EMBL" id="MBD8042026.1"/>
    </source>
</evidence>
<name>A0ABR8YD44_9BACT</name>
<organism evidence="2 3">
    <name type="scientific">Phocaeicola intestinalis</name>
    <dbReference type="NCBI Taxonomy" id="2762212"/>
    <lineage>
        <taxon>Bacteria</taxon>
        <taxon>Pseudomonadati</taxon>
        <taxon>Bacteroidota</taxon>
        <taxon>Bacteroidia</taxon>
        <taxon>Bacteroidales</taxon>
        <taxon>Bacteroidaceae</taxon>
        <taxon>Phocaeicola</taxon>
    </lineage>
</organism>
<dbReference type="Pfam" id="PF23947">
    <property type="entry name" value="DUF7281"/>
    <property type="match status" value="1"/>
</dbReference>
<keyword evidence="3" id="KW-1185">Reference proteome</keyword>
<feature type="domain" description="DUF7281" evidence="1">
    <location>
        <begin position="181"/>
        <end position="276"/>
    </location>
</feature>
<evidence type="ECO:0000313" key="3">
    <source>
        <dbReference type="Proteomes" id="UP000620874"/>
    </source>
</evidence>
<dbReference type="Proteomes" id="UP000620874">
    <property type="component" value="Unassembled WGS sequence"/>
</dbReference>
<protein>
    <recommendedName>
        <fullName evidence="1">DUF7281 domain-containing protein</fullName>
    </recommendedName>
</protein>
<dbReference type="RefSeq" id="WP_191765407.1">
    <property type="nucleotide sequence ID" value="NZ_JACSPP010000092.1"/>
</dbReference>
<comment type="caution">
    <text evidence="2">The sequence shown here is derived from an EMBL/GenBank/DDBJ whole genome shotgun (WGS) entry which is preliminary data.</text>
</comment>
<reference evidence="2 3" key="1">
    <citation type="submission" date="2020-08" db="EMBL/GenBank/DDBJ databases">
        <title>A Genomic Blueprint of the Chicken Gut Microbiome.</title>
        <authorList>
            <person name="Gilroy R."/>
            <person name="Ravi A."/>
            <person name="Getino M."/>
            <person name="Pursley I."/>
            <person name="Horton D.L."/>
            <person name="Alikhan N.-F."/>
            <person name="Baker D."/>
            <person name="Gharbi K."/>
            <person name="Hall N."/>
            <person name="Watson M."/>
            <person name="Adriaenssens E.M."/>
            <person name="Foster-Nyarko E."/>
            <person name="Jarju S."/>
            <person name="Secka A."/>
            <person name="Antonio M."/>
            <person name="Oren A."/>
            <person name="Chaudhuri R."/>
            <person name="La Ragione R.M."/>
            <person name="Hildebrand F."/>
            <person name="Pallen M.J."/>
        </authorList>
    </citation>
    <scope>NUCLEOTIDE SEQUENCE [LARGE SCALE GENOMIC DNA]</scope>
    <source>
        <strain evidence="2 3">Sa1CVN1</strain>
    </source>
</reference>
<accession>A0ABR8YD44</accession>
<dbReference type="InterPro" id="IPR055705">
    <property type="entry name" value="DUF7281"/>
</dbReference>
<proteinExistence type="predicted"/>